<protein>
    <submittedName>
        <fullName evidence="4">Glycoside hydrolase family 2 protein</fullName>
    </submittedName>
</protein>
<comment type="caution">
    <text evidence="4">The sequence shown here is derived from an EMBL/GenBank/DDBJ whole genome shotgun (WGS) entry which is preliminary data.</text>
</comment>
<reference evidence="4 5" key="1">
    <citation type="submission" date="2021-05" db="EMBL/GenBank/DDBJ databases">
        <title>Phylogenetic classification of ten novel species belonging to the genus Bifidobacterium comprising B. colchicus sp. nov., B. abeli sp. nov., B. bicoloris sp. nov., B. guerezis sp. nov., B. rosaliae sp. nov., B. santillanensis sp. nov., B. argentati sp. nov., B. amazzoni sp. nov., B. pluviali sp. nov., and B. pinnaculum sp. nov.</title>
        <authorList>
            <person name="Lugli G.A."/>
            <person name="Ruiz Garcia L."/>
            <person name="Margolles A."/>
            <person name="Ventura M."/>
        </authorList>
    </citation>
    <scope>NUCLEOTIDE SEQUENCE [LARGE SCALE GENOMIC DNA]</scope>
    <source>
        <strain evidence="4 5">82T10</strain>
    </source>
</reference>
<dbReference type="PANTHER" id="PTHR43730">
    <property type="entry name" value="BETA-MANNOSIDASE"/>
    <property type="match status" value="1"/>
</dbReference>
<dbReference type="InterPro" id="IPR054593">
    <property type="entry name" value="Beta-mannosidase-like_N2"/>
</dbReference>
<sequence length="951" mass="104158">MSHTPHTFAPISEGWTVRALNPQVAPAELRDVIAAGISATVPGEVTLDLVAAGLIDEPFDGDNETKQQWIGDVDWQYETTFDWHANGRTRHDLVAYGLDTVATVTLNGQLVGFAQNYHRSYRWDVRGQLRDGENTLIVTFASSVRESDRREQELGYYPHTEHHAFNQLRKPSYQFGWDWGIDVANAGIWQAIGIDSWSGVRFAAVRPLVDVLPGGGSADDGSVTGVLKTTVEIEREGNGRVMGVGDAHVSQTPVPVSVTVSGPGLDEPTTVAGEVEYGRNTATITSIVPNAQLWWPIGYGDQPLYDVTVTAGAAVGDSKTTVDAPAANVADAANVETADATWSGRVGFRTTRVDTRADATGRPFQIYVNDVPVHARGYNWVPIDAFLSRADRAFYAKRFKDLVESNSNMVRAWGGSIYETDDFYDLADELGIMVWQDFMLACASYPEDASTRAEIEAEAREHITRLSPHPSLIVWNGSNENYVAYSEWWGVKQALADDDKPANQYGYGEKAWGDWYYSELFPQLLAELDPTHVYLPSSPMSFTPFTDANKSGDGTMHIWDVWNRVDYRHYADYTPRFADEFGYQAPPAFSTLTRVVHDTELDPFGAQMLVHQKASGGNVKLARGMRGHLTPGDIDDVSYGGVVNGTPADGEHSWLIPTDRWTDIEDWHWACQLQQAQAMRFGVAHMRSLEPVNAGALIWQLNDDWPVVSWAAVDYYGQRKPLWYASREFFAPRFATIQPRTSEPFRADHSWEGQPTASDHLELVLVNDTRSPWSGSWTVRRMTLAGETLASQTFDGVTVGASGKPGALSLTIAADVAAFGDPANELLVATPSAAATNKAEGLAFARVIYDPAEVIDQRLDRTPFTASVAPAADPAVGGFDLTVTARGYVRDLFCMADKVDPSAHADAGMISLLPGETTTLRITCDPAASAAIDPAAFAAANVLRCANDLKR</sequence>
<keyword evidence="1 4" id="KW-0378">Hydrolase</keyword>
<dbReference type="GO" id="GO:0016787">
    <property type="term" value="F:hydrolase activity"/>
    <property type="evidence" value="ECO:0007669"/>
    <property type="project" value="UniProtKB-KW"/>
</dbReference>
<accession>A0ABS6WET9</accession>
<keyword evidence="2" id="KW-0326">Glycosidase</keyword>
<dbReference type="RefSeq" id="WP_219058214.1">
    <property type="nucleotide sequence ID" value="NZ_JAHBBH010000007.1"/>
</dbReference>
<evidence type="ECO:0000313" key="4">
    <source>
        <dbReference type="EMBL" id="MBW3092119.1"/>
    </source>
</evidence>
<evidence type="ECO:0000313" key="5">
    <source>
        <dbReference type="Proteomes" id="UP000700815"/>
    </source>
</evidence>
<dbReference type="PANTHER" id="PTHR43730:SF1">
    <property type="entry name" value="BETA-MANNOSIDASE"/>
    <property type="match status" value="1"/>
</dbReference>
<dbReference type="InterPro" id="IPR050887">
    <property type="entry name" value="Beta-mannosidase_GH2"/>
</dbReference>
<dbReference type="Proteomes" id="UP000700815">
    <property type="component" value="Unassembled WGS sequence"/>
</dbReference>
<feature type="domain" description="Beta-mannosidase-like galactose-binding" evidence="3">
    <location>
        <begin position="36"/>
        <end position="190"/>
    </location>
</feature>
<dbReference type="EMBL" id="JAHBBH010000007">
    <property type="protein sequence ID" value="MBW3092119.1"/>
    <property type="molecule type" value="Genomic_DNA"/>
</dbReference>
<evidence type="ECO:0000259" key="3">
    <source>
        <dbReference type="Pfam" id="PF22666"/>
    </source>
</evidence>
<evidence type="ECO:0000256" key="1">
    <source>
        <dbReference type="ARBA" id="ARBA00022801"/>
    </source>
</evidence>
<proteinExistence type="predicted"/>
<evidence type="ECO:0000256" key="2">
    <source>
        <dbReference type="ARBA" id="ARBA00023295"/>
    </source>
</evidence>
<keyword evidence="5" id="KW-1185">Reference proteome</keyword>
<gene>
    <name evidence="4" type="ORF">KIH79_03940</name>
</gene>
<organism evidence="4 5">
    <name type="scientific">Bifidobacterium miconis</name>
    <dbReference type="NCBI Taxonomy" id="2834435"/>
    <lineage>
        <taxon>Bacteria</taxon>
        <taxon>Bacillati</taxon>
        <taxon>Actinomycetota</taxon>
        <taxon>Actinomycetes</taxon>
        <taxon>Bifidobacteriales</taxon>
        <taxon>Bifidobacteriaceae</taxon>
        <taxon>Bifidobacterium</taxon>
    </lineage>
</organism>
<dbReference type="Pfam" id="PF22666">
    <property type="entry name" value="Glyco_hydro_2_N2"/>
    <property type="match status" value="1"/>
</dbReference>
<name>A0ABS6WET9_9BIFI</name>